<evidence type="ECO:0000256" key="1">
    <source>
        <dbReference type="SAM" id="MobiDB-lite"/>
    </source>
</evidence>
<gene>
    <name evidence="3" type="ORF">PS880_00158</name>
</gene>
<keyword evidence="2" id="KW-0472">Membrane</keyword>
<keyword evidence="2" id="KW-1133">Transmembrane helix</keyword>
<proteinExistence type="predicted"/>
<sequence length="883" mass="97911">MTNTTNCAEAGRSIQLPSTATRSPDKTRAVVETALRRASNSPYLVHTSSVAPALIGEDQCSSKRLLEVLIKYHQDKPGRLAKDLKKSKVLNKYLKLQDSTLTFKQEHLSASEYKELLTALKATGHRLGSTLRGKLKRAWQEAKPDNPLQQQQVGHDQALDRSTLTQPAMNSIVEEKSADVAYPPAGPSQVPSHGSNPFTSDETSDSYPDSKNPFADDDDAAEVTAGSSTSMLVETPNRSALAARKIGQYLTDLNRLSEDDSPLTETGVLPQVSASDVSNEKARINPQSELRPVAESDLECGTREVFLQLLNQYLRTDKGKSFGNINEAHVKKIREDIKAESRIAKYITLVEEEGQARLEWKSEPVSKEDLQSLLLAFKKRHKGQGSFYKVLANFSFPEMGYRLIGDTALEKIIHNAAKPAPHRPGKHTEEAMKLTVFTDVLKHFSAPLRHDQPLPDEVLAPLIAHYGRVERDGNRSQKAAEKLAEKNEFVLNDQGVSDALKRLFRRIKTDEQVESFEGEVKGVALKFQEKMRGDLEWIRDQHPPGLVAEKTRTSLDEHLKKAHMDYAKQTQGVNIYPSHLSATSVVAKQIDGQAQKNHNDVLKGVAASYEKEFVDSMGRGVSSFSASAYFQGKSRERAVDNVIKINASLSSLHQVAQMQHNTNMQILADNFGGSEVKDVLSETFKGQKQTLADAIKRKVAENYQEVLSLYDQDLSKLKSTNSGSFSEQLRNTTALAKISGELMADVKKLGSHRLPDFLEVERDFLNDKIKEATKPLLEKMRSYLPEAKSIGQTLTSAFARAFKPTPARILGGIPLLGGLVFSLAALPTAIAVPLGITAGIVLPVALLCWVGWNIYKRFDQRSEIQKLSAQMEKQWRDIDANKI</sequence>
<accession>A0A5E7G8I4</accession>
<name>A0A5E7G8I4_PSEFL</name>
<dbReference type="EMBL" id="CABVIH010000001">
    <property type="protein sequence ID" value="VVO48169.1"/>
    <property type="molecule type" value="Genomic_DNA"/>
</dbReference>
<evidence type="ECO:0000313" key="3">
    <source>
        <dbReference type="EMBL" id="VVO48169.1"/>
    </source>
</evidence>
<feature type="compositionally biased region" description="Polar residues" evidence="1">
    <location>
        <begin position="189"/>
        <end position="209"/>
    </location>
</feature>
<reference evidence="3 4" key="1">
    <citation type="submission" date="2019-09" db="EMBL/GenBank/DDBJ databases">
        <authorList>
            <person name="Chandra G."/>
            <person name="Truman W A."/>
        </authorList>
    </citation>
    <scope>NUCLEOTIDE SEQUENCE [LARGE SCALE GENOMIC DNA]</scope>
    <source>
        <strain evidence="3">PS880</strain>
    </source>
</reference>
<evidence type="ECO:0000256" key="2">
    <source>
        <dbReference type="SAM" id="Phobius"/>
    </source>
</evidence>
<dbReference type="Proteomes" id="UP000375525">
    <property type="component" value="Unassembled WGS sequence"/>
</dbReference>
<organism evidence="3 4">
    <name type="scientific">Pseudomonas fluorescens</name>
    <dbReference type="NCBI Taxonomy" id="294"/>
    <lineage>
        <taxon>Bacteria</taxon>
        <taxon>Pseudomonadati</taxon>
        <taxon>Pseudomonadota</taxon>
        <taxon>Gammaproteobacteria</taxon>
        <taxon>Pseudomonadales</taxon>
        <taxon>Pseudomonadaceae</taxon>
        <taxon>Pseudomonas</taxon>
    </lineage>
</organism>
<feature type="transmembrane region" description="Helical" evidence="2">
    <location>
        <begin position="836"/>
        <end position="855"/>
    </location>
</feature>
<keyword evidence="2" id="KW-0812">Transmembrane</keyword>
<feature type="region of interest" description="Disordered" evidence="1">
    <location>
        <begin position="181"/>
        <end position="220"/>
    </location>
</feature>
<feature type="region of interest" description="Disordered" evidence="1">
    <location>
        <begin position="1"/>
        <end position="27"/>
    </location>
</feature>
<dbReference type="AlphaFoldDB" id="A0A5E7G8I4"/>
<protein>
    <submittedName>
        <fullName evidence="3">Uncharacterized protein</fullName>
    </submittedName>
</protein>
<evidence type="ECO:0000313" key="4">
    <source>
        <dbReference type="Proteomes" id="UP000375525"/>
    </source>
</evidence>